<name>A0A248JMQ4_9PROT</name>
<dbReference type="EMBL" id="CP022110">
    <property type="protein sequence ID" value="ASG19987.1"/>
    <property type="molecule type" value="Genomic_DNA"/>
</dbReference>
<dbReference type="InterPro" id="IPR018550">
    <property type="entry name" value="Lipid-A_deacylase-rel"/>
</dbReference>
<dbReference type="Proteomes" id="UP000197153">
    <property type="component" value="Chromosome 1"/>
</dbReference>
<protein>
    <submittedName>
        <fullName evidence="1">Deacylase</fullName>
    </submittedName>
</protein>
<organism evidence="1 2">
    <name type="scientific">Nitrospirillum viridazoti CBAmc</name>
    <dbReference type="NCBI Taxonomy" id="1441467"/>
    <lineage>
        <taxon>Bacteria</taxon>
        <taxon>Pseudomonadati</taxon>
        <taxon>Pseudomonadota</taxon>
        <taxon>Alphaproteobacteria</taxon>
        <taxon>Rhodospirillales</taxon>
        <taxon>Azospirillaceae</taxon>
        <taxon>Nitrospirillum</taxon>
        <taxon>Nitrospirillum viridazoti</taxon>
    </lineage>
</organism>
<reference evidence="1 2" key="1">
    <citation type="submission" date="2017-06" db="EMBL/GenBank/DDBJ databases">
        <title>Complete genome sequence of Nitrospirillum amazonense strain CBAmC, an endophytic nitrogen-fixing and plant growth-promoting bacterium, isolated from sugarcane.</title>
        <authorList>
            <person name="Schwab S."/>
            <person name="dos Santos Teixeira K.R."/>
            <person name="Simoes Araujo J.L."/>
            <person name="Soares Vidal M."/>
            <person name="Borges de Freitas H.R."/>
            <person name="Rivello Crivelaro A.L."/>
            <person name="Bueno de Camargo Nunes A."/>
            <person name="dos Santos C.M."/>
            <person name="Palmeira da Silva Rosa D."/>
            <person name="da Silva Padilha D."/>
            <person name="da Silva E."/>
            <person name="Araujo Terra L."/>
            <person name="Soares Mendes V."/>
            <person name="Farinelli L."/>
            <person name="Magalhaes Cruz L."/>
            <person name="Baldani J.I."/>
        </authorList>
    </citation>
    <scope>NUCLEOTIDE SEQUENCE [LARGE SCALE GENOMIC DNA]</scope>
    <source>
        <strain evidence="1 2">CBAmC</strain>
    </source>
</reference>
<sequence length="217" mass="23425">MCATVVGYARQKVAVTALVVELPGLFGNHPENFLIRIAVVIRRLLKSTVLALGLVTAAAPAFAEDTPSFLSFGIGEYDVLRTGPKHNTTDYRVEYRPNTSLFSNSWVRISPWVGGEFTGQGGAYGVGGILFDIPLGSSFDFTPNFGVGVYGTGSGKNLGSWVEFRSTAEISYKFENQSRLGLSFGHISNAGIGEVNPGSEIVTLYYHIPTSWLFGGW</sequence>
<dbReference type="Pfam" id="PF09411">
    <property type="entry name" value="PagL"/>
    <property type="match status" value="1"/>
</dbReference>
<evidence type="ECO:0000313" key="1">
    <source>
        <dbReference type="EMBL" id="ASG19987.1"/>
    </source>
</evidence>
<dbReference type="Gene3D" id="2.40.160.20">
    <property type="match status" value="1"/>
</dbReference>
<evidence type="ECO:0000313" key="2">
    <source>
        <dbReference type="Proteomes" id="UP000197153"/>
    </source>
</evidence>
<dbReference type="AlphaFoldDB" id="A0A248JMQ4"/>
<proteinExistence type="predicted"/>
<keyword evidence="2" id="KW-1185">Reference proteome</keyword>
<dbReference type="KEGG" id="nao:Y958_03460"/>
<accession>A0A248JMQ4</accession>
<gene>
    <name evidence="1" type="ORF">Y958_03460</name>
</gene>